<dbReference type="InterPro" id="IPR000082">
    <property type="entry name" value="SEA_dom"/>
</dbReference>
<comment type="caution">
    <text evidence="4">The sequence shown here is derived from an EMBL/GenBank/DDBJ whole genome shotgun (WGS) entry which is preliminary data.</text>
</comment>
<dbReference type="SUPFAM" id="SSF82671">
    <property type="entry name" value="SEA domain"/>
    <property type="match status" value="2"/>
</dbReference>
<feature type="transmembrane region" description="Helical" evidence="2">
    <location>
        <begin position="1010"/>
        <end position="1033"/>
    </location>
</feature>
<evidence type="ECO:0000256" key="1">
    <source>
        <dbReference type="SAM" id="MobiDB-lite"/>
    </source>
</evidence>
<reference evidence="4 5" key="1">
    <citation type="journal article" date="2018" name="Nat. Ecol. Evol.">
        <title>Shark genomes provide insights into elasmobranch evolution and the origin of vertebrates.</title>
        <authorList>
            <person name="Hara Y"/>
            <person name="Yamaguchi K"/>
            <person name="Onimaru K"/>
            <person name="Kadota M"/>
            <person name="Koyanagi M"/>
            <person name="Keeley SD"/>
            <person name="Tatsumi K"/>
            <person name="Tanaka K"/>
            <person name="Motone F"/>
            <person name="Kageyama Y"/>
            <person name="Nozu R"/>
            <person name="Adachi N"/>
            <person name="Nishimura O"/>
            <person name="Nakagawa R"/>
            <person name="Tanegashima C"/>
            <person name="Kiyatake I"/>
            <person name="Matsumoto R"/>
            <person name="Murakumo K"/>
            <person name="Nishida K"/>
            <person name="Terakita A"/>
            <person name="Kuratani S"/>
            <person name="Sato K"/>
            <person name="Hyodo S Kuraku.S."/>
        </authorList>
    </citation>
    <scope>NUCLEOTIDE SEQUENCE [LARGE SCALE GENOMIC DNA]</scope>
</reference>
<gene>
    <name evidence="4" type="ORF">chiPu_0009042</name>
</gene>
<sequence length="1084" mass="117551">MKWQHYLKIYFPLLTIFVTIGGLFGAPVDEDIMDQLLSVNTPAEAHTSEELSITHSLSALSSISTATGDWKPEFPHTGRSLAATVGLSIDNHETGRQSEGMESVSEGESTSNKHSLNLVTVQPTEMVSSHFALFTKKAQAKHINMISTTPHLMESSTGPTIEISSGDGKSAWHRELTAPMISSTQSPISSVGSTLPSVPGDLPSSSVLDHALPVDEMELSTISSEHAESSAYKFVSVEQTVTPGSQSTNESTLPVFSIESTVAANTSSITSALFMQLSTSWSSDSTGPPNNAQGNHWRATHASMDVSTTAPSSIGTNDPSPDVSEDGHSTASSIGSNWLYSDVSEDMYSTAPSIGTNNPSLDVLEDVYSTTRSSIGANWPSPDVSESMYSTATSSIGANYPSPDVSEDMYSTAPSIGSNWLSSDVSDMYSTAASIRTNYPSPDVSEDMYFVSIGTNYQSSDVSDVYSTARSSIGSNWPSPDVSEDMYSTAPSSIGANYPSPDVSEDMYSTPSPSIGTNWPPSVSEGEHCTSVATTWSSTSVEFSTALPYRQPSIGEDIAITSEFPGDSEYFSRTSSTLNFQPSVSGAESVSSNWERSISEELSTSMDSTSYVALQTSSIIGSYLKTSDPGMQLFTMVTSGLEPEGSSLTIESSQTASYTHSSVIRNPLHLQFEILNQNYTDTLSNKSSEAYKELEAMVKATLDPIFSARYGDRFLETKVLSFANGSVKVKSELVFQNDAVLPSSSDVVRTVLTHMYRKDLVPTDLEIDTNSVVCNGYSVANLVPEKMTIEFTALSTGFGPWSDDSAFYPELLEHLKSLVVETLEEKYLVQEFDITRAIRIQGDVNILGTALLITSVHIEALQLLTSLVNDSVDLRSLKVNGSGVNVGVLPISFLITNRKYNSTLRDSRSAYFCSLGKAVTRALQMILQPKYGHFVQAVIKQFGRGSVFVTSDLVFFNNPPSSHEVLDLFFSSVNSRSVLAGTDFAVDPYSFFVGGARLDRPYKRIHFPGFGIAIILLCGLAIVSLPILAFVCWKYRFCAACQKSFTFEAWDVERENASNIPLPEVNRESYRLREATYVNYSFNS</sequence>
<keyword evidence="2" id="KW-0812">Transmembrane</keyword>
<dbReference type="SMART" id="SM00200">
    <property type="entry name" value="SEA"/>
    <property type="match status" value="2"/>
</dbReference>
<dbReference type="STRING" id="137246.A0A401SJN6"/>
<dbReference type="PROSITE" id="PS50024">
    <property type="entry name" value="SEA"/>
    <property type="match status" value="2"/>
</dbReference>
<dbReference type="Gene3D" id="3.30.70.960">
    <property type="entry name" value="SEA domain"/>
    <property type="match status" value="1"/>
</dbReference>
<keyword evidence="5" id="KW-1185">Reference proteome</keyword>
<evidence type="ECO:0000256" key="2">
    <source>
        <dbReference type="SAM" id="Phobius"/>
    </source>
</evidence>
<dbReference type="Pfam" id="PF01390">
    <property type="entry name" value="SEA"/>
    <property type="match status" value="2"/>
</dbReference>
<dbReference type="OMA" id="EDMYSTA"/>
<proteinExistence type="predicted"/>
<evidence type="ECO:0000259" key="3">
    <source>
        <dbReference type="PROSITE" id="PS50024"/>
    </source>
</evidence>
<keyword evidence="2" id="KW-0472">Membrane</keyword>
<dbReference type="EMBL" id="BEZZ01000312">
    <property type="protein sequence ID" value="GCC30591.1"/>
    <property type="molecule type" value="Genomic_DNA"/>
</dbReference>
<name>A0A401SJN6_CHIPU</name>
<feature type="compositionally biased region" description="Low complexity" evidence="1">
    <location>
        <begin position="98"/>
        <end position="110"/>
    </location>
</feature>
<feature type="domain" description="SEA" evidence="3">
    <location>
        <begin position="664"/>
        <end position="779"/>
    </location>
</feature>
<protein>
    <recommendedName>
        <fullName evidence="3">SEA domain-containing protein</fullName>
    </recommendedName>
</protein>
<dbReference type="Proteomes" id="UP000287033">
    <property type="component" value="Unassembled WGS sequence"/>
</dbReference>
<evidence type="ECO:0000313" key="4">
    <source>
        <dbReference type="EMBL" id="GCC30591.1"/>
    </source>
</evidence>
<dbReference type="OrthoDB" id="10070537at2759"/>
<keyword evidence="2" id="KW-1133">Transmembrane helix</keyword>
<feature type="domain" description="SEA" evidence="3">
    <location>
        <begin position="885"/>
        <end position="998"/>
    </location>
</feature>
<dbReference type="AlphaFoldDB" id="A0A401SJN6"/>
<organism evidence="4 5">
    <name type="scientific">Chiloscyllium punctatum</name>
    <name type="common">Brownbanded bambooshark</name>
    <name type="synonym">Hemiscyllium punctatum</name>
    <dbReference type="NCBI Taxonomy" id="137246"/>
    <lineage>
        <taxon>Eukaryota</taxon>
        <taxon>Metazoa</taxon>
        <taxon>Chordata</taxon>
        <taxon>Craniata</taxon>
        <taxon>Vertebrata</taxon>
        <taxon>Chondrichthyes</taxon>
        <taxon>Elasmobranchii</taxon>
        <taxon>Galeomorphii</taxon>
        <taxon>Galeoidea</taxon>
        <taxon>Orectolobiformes</taxon>
        <taxon>Hemiscylliidae</taxon>
        <taxon>Chiloscyllium</taxon>
    </lineage>
</organism>
<feature type="region of interest" description="Disordered" evidence="1">
    <location>
        <begin position="93"/>
        <end position="112"/>
    </location>
</feature>
<dbReference type="InterPro" id="IPR036364">
    <property type="entry name" value="SEA_dom_sf"/>
</dbReference>
<feature type="region of interest" description="Disordered" evidence="1">
    <location>
        <begin position="306"/>
        <end position="331"/>
    </location>
</feature>
<evidence type="ECO:0000313" key="5">
    <source>
        <dbReference type="Proteomes" id="UP000287033"/>
    </source>
</evidence>
<feature type="compositionally biased region" description="Polar residues" evidence="1">
    <location>
        <begin position="306"/>
        <end position="319"/>
    </location>
</feature>
<accession>A0A401SJN6</accession>